<evidence type="ECO:0000313" key="1">
    <source>
        <dbReference type="EMBL" id="SHH81473.1"/>
    </source>
</evidence>
<evidence type="ECO:0000313" key="2">
    <source>
        <dbReference type="Proteomes" id="UP000184241"/>
    </source>
</evidence>
<dbReference type="Pfam" id="PF13238">
    <property type="entry name" value="AAA_18"/>
    <property type="match status" value="1"/>
</dbReference>
<dbReference type="InterPro" id="IPR052922">
    <property type="entry name" value="Cytidylate_Kinase-2"/>
</dbReference>
<gene>
    <name evidence="1" type="ORF">SAMN02745941_00887</name>
</gene>
<dbReference type="Proteomes" id="UP000184241">
    <property type="component" value="Unassembled WGS sequence"/>
</dbReference>
<dbReference type="SUPFAM" id="SSF52540">
    <property type="entry name" value="P-loop containing nucleoside triphosphate hydrolases"/>
    <property type="match status" value="1"/>
</dbReference>
<dbReference type="AlphaFoldDB" id="A0A1M5W2R0"/>
<dbReference type="PANTHER" id="PTHR37816">
    <property type="entry name" value="YALI0E33011P"/>
    <property type="match status" value="1"/>
</dbReference>
<dbReference type="CDD" id="cd02019">
    <property type="entry name" value="NK"/>
    <property type="match status" value="1"/>
</dbReference>
<proteinExistence type="predicted"/>
<accession>A0A1M5W2R0</accession>
<organism evidence="1 2">
    <name type="scientific">Clostridium intestinale DSM 6191</name>
    <dbReference type="NCBI Taxonomy" id="1121320"/>
    <lineage>
        <taxon>Bacteria</taxon>
        <taxon>Bacillati</taxon>
        <taxon>Bacillota</taxon>
        <taxon>Clostridia</taxon>
        <taxon>Eubacteriales</taxon>
        <taxon>Clostridiaceae</taxon>
        <taxon>Clostridium</taxon>
    </lineage>
</organism>
<dbReference type="InterPro" id="IPR027417">
    <property type="entry name" value="P-loop_NTPase"/>
</dbReference>
<keyword evidence="1" id="KW-0808">Transferase</keyword>
<reference evidence="1 2" key="1">
    <citation type="submission" date="2016-11" db="EMBL/GenBank/DDBJ databases">
        <authorList>
            <person name="Jaros S."/>
            <person name="Januszkiewicz K."/>
            <person name="Wedrychowicz H."/>
        </authorList>
    </citation>
    <scope>NUCLEOTIDE SEQUENCE [LARGE SCALE GENOMIC DNA]</scope>
    <source>
        <strain evidence="1 2">DSM 6191</strain>
    </source>
</reference>
<dbReference type="RefSeq" id="WP_073017119.1">
    <property type="nucleotide sequence ID" value="NZ_FQXU01000004.1"/>
</dbReference>
<dbReference type="PANTHER" id="PTHR37816:SF2">
    <property type="entry name" value="DNA TOPOLOGY MODULATION PROTEIN FLAR-RELATED PROTEIN"/>
    <property type="match status" value="1"/>
</dbReference>
<dbReference type="EMBL" id="FQXU01000004">
    <property type="protein sequence ID" value="SHH81473.1"/>
    <property type="molecule type" value="Genomic_DNA"/>
</dbReference>
<sequence length="159" mass="18797">MKIYIIGSVASGKTTLAKKLSKKLDISWYELDSIVHMKTDDGEVRRTPEQIDEGFNRILATEKWIIEGVARRYFDKGFKEADKIILVDTPPLKRKYRILKRWVHQNMKLEECQYKPTIKMLFSMYGWSNDFDKSKEKLMDRLHGHEDKLMIVRDGNVDI</sequence>
<name>A0A1M5W2R0_9CLOT</name>
<dbReference type="GO" id="GO:0016301">
    <property type="term" value="F:kinase activity"/>
    <property type="evidence" value="ECO:0007669"/>
    <property type="project" value="UniProtKB-KW"/>
</dbReference>
<protein>
    <submittedName>
        <fullName evidence="1">Adenylate kinase</fullName>
    </submittedName>
</protein>
<keyword evidence="1" id="KW-0418">Kinase</keyword>
<dbReference type="Gene3D" id="3.40.50.300">
    <property type="entry name" value="P-loop containing nucleotide triphosphate hydrolases"/>
    <property type="match status" value="1"/>
</dbReference>